<dbReference type="AlphaFoldDB" id="A0A5B7HE67"/>
<comment type="caution">
    <text evidence="1">The sequence shown here is derived from an EMBL/GenBank/DDBJ whole genome shotgun (WGS) entry which is preliminary data.</text>
</comment>
<gene>
    <name evidence="1" type="ORF">E2C01_065319</name>
</gene>
<evidence type="ECO:0000313" key="2">
    <source>
        <dbReference type="Proteomes" id="UP000324222"/>
    </source>
</evidence>
<dbReference type="Proteomes" id="UP000324222">
    <property type="component" value="Unassembled WGS sequence"/>
</dbReference>
<protein>
    <submittedName>
        <fullName evidence="1">Uncharacterized protein</fullName>
    </submittedName>
</protein>
<proteinExistence type="predicted"/>
<organism evidence="1 2">
    <name type="scientific">Portunus trituberculatus</name>
    <name type="common">Swimming crab</name>
    <name type="synonym">Neptunus trituberculatus</name>
    <dbReference type="NCBI Taxonomy" id="210409"/>
    <lineage>
        <taxon>Eukaryota</taxon>
        <taxon>Metazoa</taxon>
        <taxon>Ecdysozoa</taxon>
        <taxon>Arthropoda</taxon>
        <taxon>Crustacea</taxon>
        <taxon>Multicrustacea</taxon>
        <taxon>Malacostraca</taxon>
        <taxon>Eumalacostraca</taxon>
        <taxon>Eucarida</taxon>
        <taxon>Decapoda</taxon>
        <taxon>Pleocyemata</taxon>
        <taxon>Brachyura</taxon>
        <taxon>Eubrachyura</taxon>
        <taxon>Portunoidea</taxon>
        <taxon>Portunidae</taxon>
        <taxon>Portuninae</taxon>
        <taxon>Portunus</taxon>
    </lineage>
</organism>
<sequence length="102" mass="11710">MIVALTLEPVRHDHGTFQKPRSYDPDISYIWTVRTPLCRTVSYARGLSLAHCFQDGGHLANHVSAFTRICLWKGEGAKHEDSENTYVSMLYFIIFYVFLGEI</sequence>
<dbReference type="EMBL" id="VSRR010032207">
    <property type="protein sequence ID" value="MPC71051.1"/>
    <property type="molecule type" value="Genomic_DNA"/>
</dbReference>
<accession>A0A5B7HE67</accession>
<keyword evidence="2" id="KW-1185">Reference proteome</keyword>
<name>A0A5B7HE67_PORTR</name>
<reference evidence="1 2" key="1">
    <citation type="submission" date="2019-05" db="EMBL/GenBank/DDBJ databases">
        <title>Another draft genome of Portunus trituberculatus and its Hox gene families provides insights of decapod evolution.</title>
        <authorList>
            <person name="Jeong J.-H."/>
            <person name="Song I."/>
            <person name="Kim S."/>
            <person name="Choi T."/>
            <person name="Kim D."/>
            <person name="Ryu S."/>
            <person name="Kim W."/>
        </authorList>
    </citation>
    <scope>NUCLEOTIDE SEQUENCE [LARGE SCALE GENOMIC DNA]</scope>
    <source>
        <tissue evidence="1">Muscle</tissue>
    </source>
</reference>
<evidence type="ECO:0000313" key="1">
    <source>
        <dbReference type="EMBL" id="MPC71051.1"/>
    </source>
</evidence>